<dbReference type="PROSITE" id="PS51257">
    <property type="entry name" value="PROKAR_LIPOPROTEIN"/>
    <property type="match status" value="1"/>
</dbReference>
<dbReference type="PANTHER" id="PTHR16026:SF0">
    <property type="entry name" value="CARTILAGE ACIDIC PROTEIN 1"/>
    <property type="match status" value="1"/>
</dbReference>
<organism evidence="3 4">
    <name type="scientific">Dokdonia sinensis</name>
    <dbReference type="NCBI Taxonomy" id="2479847"/>
    <lineage>
        <taxon>Bacteria</taxon>
        <taxon>Pseudomonadati</taxon>
        <taxon>Bacteroidota</taxon>
        <taxon>Flavobacteriia</taxon>
        <taxon>Flavobacteriales</taxon>
        <taxon>Flavobacteriaceae</taxon>
        <taxon>Dokdonia</taxon>
    </lineage>
</organism>
<accession>A0A3M0GAF5</accession>
<dbReference type="Proteomes" id="UP000281985">
    <property type="component" value="Unassembled WGS sequence"/>
</dbReference>
<dbReference type="SUPFAM" id="SSF69318">
    <property type="entry name" value="Integrin alpha N-terminal domain"/>
    <property type="match status" value="3"/>
</dbReference>
<dbReference type="Gene3D" id="2.130.10.130">
    <property type="entry name" value="Integrin alpha, N-terminal"/>
    <property type="match status" value="4"/>
</dbReference>
<keyword evidence="1" id="KW-0732">Signal</keyword>
<protein>
    <recommendedName>
        <fullName evidence="2">ASPIC/UnbV domain-containing protein</fullName>
    </recommendedName>
</protein>
<feature type="domain" description="ASPIC/UnbV" evidence="2">
    <location>
        <begin position="527"/>
        <end position="594"/>
    </location>
</feature>
<dbReference type="Pfam" id="PF13517">
    <property type="entry name" value="FG-GAP_3"/>
    <property type="match status" value="6"/>
</dbReference>
<evidence type="ECO:0000313" key="3">
    <source>
        <dbReference type="EMBL" id="RMB58563.1"/>
    </source>
</evidence>
<dbReference type="OrthoDB" id="9816120at2"/>
<name>A0A3M0GAF5_9FLAO</name>
<dbReference type="Pfam" id="PF07593">
    <property type="entry name" value="UnbV_ASPIC"/>
    <property type="match status" value="1"/>
</dbReference>
<dbReference type="PANTHER" id="PTHR16026">
    <property type="entry name" value="CARTILAGE ACIDIC PROTEIN 1"/>
    <property type="match status" value="1"/>
</dbReference>
<reference evidence="3 4" key="1">
    <citation type="submission" date="2018-10" db="EMBL/GenBank/DDBJ databases">
        <title>Dokdonia luteus sp. nov., isolated from sea water.</title>
        <authorList>
            <person name="Zhou L.Y."/>
            <person name="Du Z.J."/>
        </authorList>
    </citation>
    <scope>NUCLEOTIDE SEQUENCE [LARGE SCALE GENOMIC DNA]</scope>
    <source>
        <strain evidence="3 4">SH27</strain>
    </source>
</reference>
<dbReference type="AlphaFoldDB" id="A0A3M0GAF5"/>
<gene>
    <name evidence="3" type="ORF">EAX61_09690</name>
</gene>
<sequence length="1100" mass="122455">MLFERYKILLLALFLITSCKENVDEVLRFRESVTTNITFSNTIENTTNLNILNYLYFYNGAGTAVTDFDGDGLKDIYFTSNARADELYLNQGNLEFKNVTSTSGISNVEGWTTGVTIVDINNDTRPDLYISKVSGHLDLKGHNLLYINQGIQNGKLTFTEEANKYGLDFSGYGTQAVFFDYDLDGDLDAYLLNHSVHPNSNYGRGTKRKKVDSLSGDKLLKNDNGTYTDISKDAGIYQSIIGYGLGISVGDLNDDGHPDIYVGNDFFENDYLYINQQDGTFKEVNSSEGALGHSTHFSMGNSIADLNNDGLQDIFSVDMLPDDLKTLKASGTEYPYPTYQNQLRSGYQPQFMQNTLHLNRGNGTFSETAFQSGISATEWSWAPLTADFDNDGNKDIFITNGIQGATNDMDFINFISNESIQKRLGAGMKAEDLSFTKELPQKKTPNYLFKNKGNGTFEDVSNTWMKTKPSFSNGASYADLDNDGDLDIIINNVNERATILENRTTELDSINNYLNVSFSGPDKNRLGIGAKVIVYHKKEQQLFENYTTTGYLSAVAPEIHVGLGAKDKIDSLKVIWPDKKYETIANPEIKTSLTVSYSNASGNYYKNKQSTSQNLISNTSMSLTYNHEDGISFEFDREPLVPYASTNRGGKVIAGDLNNDTLDDLITLGAKGQETKYWLQNADGTFVEKQFKNDASYLINEDIDAIIFDANGDKLNDIVIVSGGNEIKSGEALQPRLYLQQDGTFTLHSLAFQGAEMNASSVTAVDYDNDSDLDVVITSNAIPQSFGAKPKQFVFNNDGNGNFIDVSETFGKALRNIGNVQHISWVDMDGNGFQDAIVSGHWMPITILLNDGKRLESLENATLPSTSGWWNTHEVADFDNDGDLDIFAGNWGLNTRLTASAEEPLKLYRNDFDDNGKIDPILTYFYKGEETVLASKDELVKQLPFINKEFLSYNAFAKAELTQLFPVKKLKSAEIKEVQTLASVYIENLGNGDFKITELPFLAQVSSVYDFLVEDFNKDGFMDVILVGNDYEISTQLGRLDGSQGLLLLNNKRGFFEAKEKQDFNISGASRSIKKITINDSTYYVVGRNNDTPLFLKKEE</sequence>
<dbReference type="InterPro" id="IPR028994">
    <property type="entry name" value="Integrin_alpha_N"/>
</dbReference>
<dbReference type="RefSeq" id="WP_121917487.1">
    <property type="nucleotide sequence ID" value="NZ_REFV01000008.1"/>
</dbReference>
<dbReference type="InterPro" id="IPR011519">
    <property type="entry name" value="UnbV_ASPIC"/>
</dbReference>
<comment type="caution">
    <text evidence="3">The sequence shown here is derived from an EMBL/GenBank/DDBJ whole genome shotgun (WGS) entry which is preliminary data.</text>
</comment>
<keyword evidence="4" id="KW-1185">Reference proteome</keyword>
<proteinExistence type="predicted"/>
<evidence type="ECO:0000259" key="2">
    <source>
        <dbReference type="Pfam" id="PF07593"/>
    </source>
</evidence>
<dbReference type="EMBL" id="REFV01000008">
    <property type="protein sequence ID" value="RMB58563.1"/>
    <property type="molecule type" value="Genomic_DNA"/>
</dbReference>
<evidence type="ECO:0000313" key="4">
    <source>
        <dbReference type="Proteomes" id="UP000281985"/>
    </source>
</evidence>
<dbReference type="InterPro" id="IPR013517">
    <property type="entry name" value="FG-GAP"/>
</dbReference>
<evidence type="ECO:0000256" key="1">
    <source>
        <dbReference type="ARBA" id="ARBA00022729"/>
    </source>
</evidence>
<dbReference type="InterPro" id="IPR027039">
    <property type="entry name" value="Crtac1"/>
</dbReference>